<dbReference type="AlphaFoldDB" id="A0A3P6DFW5"/>
<accession>A0A3P6DFW5</accession>
<name>A0A3P6DFW5_BRAOL</name>
<feature type="region of interest" description="Disordered" evidence="1">
    <location>
        <begin position="148"/>
        <end position="171"/>
    </location>
</feature>
<evidence type="ECO:0000313" key="2">
    <source>
        <dbReference type="EMBL" id="VDD30123.1"/>
    </source>
</evidence>
<feature type="region of interest" description="Disordered" evidence="1">
    <location>
        <begin position="1"/>
        <end position="36"/>
    </location>
</feature>
<dbReference type="EMBL" id="LR031875">
    <property type="protein sequence ID" value="VDD30123.1"/>
    <property type="molecule type" value="Genomic_DNA"/>
</dbReference>
<organism evidence="2">
    <name type="scientific">Brassica oleracea</name>
    <name type="common">Wild cabbage</name>
    <dbReference type="NCBI Taxonomy" id="3712"/>
    <lineage>
        <taxon>Eukaryota</taxon>
        <taxon>Viridiplantae</taxon>
        <taxon>Streptophyta</taxon>
        <taxon>Embryophyta</taxon>
        <taxon>Tracheophyta</taxon>
        <taxon>Spermatophyta</taxon>
        <taxon>Magnoliopsida</taxon>
        <taxon>eudicotyledons</taxon>
        <taxon>Gunneridae</taxon>
        <taxon>Pentapetalae</taxon>
        <taxon>rosids</taxon>
        <taxon>malvids</taxon>
        <taxon>Brassicales</taxon>
        <taxon>Brassicaceae</taxon>
        <taxon>Brassiceae</taxon>
        <taxon>Brassica</taxon>
    </lineage>
</organism>
<feature type="compositionally biased region" description="Basic and acidic residues" evidence="1">
    <location>
        <begin position="9"/>
        <end position="18"/>
    </location>
</feature>
<protein>
    <submittedName>
        <fullName evidence="2">Uncharacterized protein</fullName>
    </submittedName>
</protein>
<proteinExistence type="predicted"/>
<evidence type="ECO:0000256" key="1">
    <source>
        <dbReference type="SAM" id="MobiDB-lite"/>
    </source>
</evidence>
<sequence>MNRNKHKAGKENVSDIRPPKRRKLDTKSSIKSPEMVQPEENRAMLGEITNQAYNEQRDARTKRFNILRQKRKFSETNPTPTKPKQLNIQPSILLLAASESSENHCIIESHIATANIGNPPKKRIQRHQERIHEGFKFTAKATTQPVSSFFKNNSRGTSSVSQCTVDTTQPH</sequence>
<gene>
    <name evidence="2" type="ORF">BOLC9T55446H</name>
</gene>
<reference evidence="2" key="1">
    <citation type="submission" date="2018-11" db="EMBL/GenBank/DDBJ databases">
        <authorList>
            <consortium name="Genoscope - CEA"/>
            <person name="William W."/>
        </authorList>
    </citation>
    <scope>NUCLEOTIDE SEQUENCE</scope>
</reference>